<protein>
    <submittedName>
        <fullName evidence="2">Uncharacterized protein</fullName>
    </submittedName>
</protein>
<feature type="compositionally biased region" description="Basic residues" evidence="1">
    <location>
        <begin position="146"/>
        <end position="160"/>
    </location>
</feature>
<feature type="region of interest" description="Disordered" evidence="1">
    <location>
        <begin position="146"/>
        <end position="203"/>
    </location>
</feature>
<accession>A0A7S2L6H2</accession>
<reference evidence="2" key="1">
    <citation type="submission" date="2021-01" db="EMBL/GenBank/DDBJ databases">
        <authorList>
            <person name="Corre E."/>
            <person name="Pelletier E."/>
            <person name="Niang G."/>
            <person name="Scheremetjew M."/>
            <person name="Finn R."/>
            <person name="Kale V."/>
            <person name="Holt S."/>
            <person name="Cochrane G."/>
            <person name="Meng A."/>
            <person name="Brown T."/>
            <person name="Cohen L."/>
        </authorList>
    </citation>
    <scope>NUCLEOTIDE SEQUENCE</scope>
    <source>
        <strain evidence="2">SM1012Den-03</strain>
    </source>
</reference>
<name>A0A7S2L6H2_9STRA</name>
<feature type="compositionally biased region" description="Polar residues" evidence="1">
    <location>
        <begin position="172"/>
        <end position="193"/>
    </location>
</feature>
<evidence type="ECO:0000256" key="1">
    <source>
        <dbReference type="SAM" id="MobiDB-lite"/>
    </source>
</evidence>
<dbReference type="AlphaFoldDB" id="A0A7S2L6H2"/>
<proteinExistence type="predicted"/>
<gene>
    <name evidence="2" type="ORF">SMAR0320_LOCUS9094</name>
</gene>
<organism evidence="2">
    <name type="scientific">Skeletonema marinoi</name>
    <dbReference type="NCBI Taxonomy" id="267567"/>
    <lineage>
        <taxon>Eukaryota</taxon>
        <taxon>Sar</taxon>
        <taxon>Stramenopiles</taxon>
        <taxon>Ochrophyta</taxon>
        <taxon>Bacillariophyta</taxon>
        <taxon>Coscinodiscophyceae</taxon>
        <taxon>Thalassiosirophycidae</taxon>
        <taxon>Thalassiosirales</taxon>
        <taxon>Skeletonemataceae</taxon>
        <taxon>Skeletonema</taxon>
        <taxon>Skeletonema marinoi-dohrnii complex</taxon>
    </lineage>
</organism>
<dbReference type="EMBL" id="HBGZ01012754">
    <property type="protein sequence ID" value="CAD9597298.1"/>
    <property type="molecule type" value="Transcribed_RNA"/>
</dbReference>
<evidence type="ECO:0000313" key="2">
    <source>
        <dbReference type="EMBL" id="CAD9597298.1"/>
    </source>
</evidence>
<sequence>MAETVWSNKTFAHLREAIAQLLTKHVNVFFLYDQLEGPLSDFFKTSSTFNGNKMSNITTTLIHSAFEKPKKSNSYELYSTIFFEEEDYADYYIHVDKTNGKVACSKSESMEDIRSVDGNEASRLLCGLTIDTTLYEKVQNFLVRRHQTKDKGKRKRKVTAPKRTAQLRERLSTPSSTNRPTSASSVQSGTSARSPDPKKHRHVVLGNDSTAAGVVSAGLSSAVSNDEDDKTPSASKSIKDLLYGADGKLRAEVIGSISQDKEYMLLKRGGERKERVADAMKLVAPAFCGDASVWCNNTDQRRVNESTLGNDADSIMDEDLDHCRFVVRMPTTR</sequence>